<dbReference type="RefSeq" id="WP_245129932.1">
    <property type="nucleotide sequence ID" value="NZ_JALJEJ010000004.1"/>
</dbReference>
<keyword evidence="1" id="KW-0732">Signal</keyword>
<proteinExistence type="predicted"/>
<sequence>MRKLIYLLPFAIMALGSCMKSSSDSTPVPVPTGTFAGKFKVLKRNVTSGAYDTTKKINITIDMSTATGYKVTGDTTTLHAGSYGDFALNGTYILFSDATVPKTGVAPGSKIHLNGYYPYAYNGTQLQFYTTFADTMAYVYELKKN</sequence>
<comment type="caution">
    <text evidence="2">The sequence shown here is derived from an EMBL/GenBank/DDBJ whole genome shotgun (WGS) entry which is preliminary data.</text>
</comment>
<evidence type="ECO:0000256" key="1">
    <source>
        <dbReference type="SAM" id="SignalP"/>
    </source>
</evidence>
<feature type="signal peptide" evidence="1">
    <location>
        <begin position="1"/>
        <end position="22"/>
    </location>
</feature>
<keyword evidence="3" id="KW-1185">Reference proteome</keyword>
<name>A0A9X2BDA4_9SPHI</name>
<evidence type="ECO:0008006" key="4">
    <source>
        <dbReference type="Google" id="ProtNLM"/>
    </source>
</evidence>
<dbReference type="EMBL" id="JALJEJ010000004">
    <property type="protein sequence ID" value="MCJ8210093.1"/>
    <property type="molecule type" value="Genomic_DNA"/>
</dbReference>
<dbReference type="Proteomes" id="UP001139450">
    <property type="component" value="Unassembled WGS sequence"/>
</dbReference>
<gene>
    <name evidence="2" type="ORF">MUY27_10265</name>
</gene>
<reference evidence="2" key="1">
    <citation type="submission" date="2022-04" db="EMBL/GenBank/DDBJ databases">
        <title>Mucilaginibacter sp. RS28 isolated from freshwater.</title>
        <authorList>
            <person name="Ko S.-R."/>
        </authorList>
    </citation>
    <scope>NUCLEOTIDE SEQUENCE</scope>
    <source>
        <strain evidence="2">RS28</strain>
    </source>
</reference>
<evidence type="ECO:0000313" key="2">
    <source>
        <dbReference type="EMBL" id="MCJ8210093.1"/>
    </source>
</evidence>
<protein>
    <recommendedName>
        <fullName evidence="4">Lipoprotein</fullName>
    </recommendedName>
</protein>
<dbReference type="AlphaFoldDB" id="A0A9X2BDA4"/>
<dbReference type="PROSITE" id="PS51257">
    <property type="entry name" value="PROKAR_LIPOPROTEIN"/>
    <property type="match status" value="1"/>
</dbReference>
<feature type="chain" id="PRO_5040825706" description="Lipoprotein" evidence="1">
    <location>
        <begin position="23"/>
        <end position="145"/>
    </location>
</feature>
<evidence type="ECO:0000313" key="3">
    <source>
        <dbReference type="Proteomes" id="UP001139450"/>
    </source>
</evidence>
<organism evidence="2 3">
    <name type="scientific">Mucilaginibacter straminoryzae</name>
    <dbReference type="NCBI Taxonomy" id="2932774"/>
    <lineage>
        <taxon>Bacteria</taxon>
        <taxon>Pseudomonadati</taxon>
        <taxon>Bacteroidota</taxon>
        <taxon>Sphingobacteriia</taxon>
        <taxon>Sphingobacteriales</taxon>
        <taxon>Sphingobacteriaceae</taxon>
        <taxon>Mucilaginibacter</taxon>
    </lineage>
</organism>
<accession>A0A9X2BDA4</accession>